<protein>
    <submittedName>
        <fullName evidence="1">EsV-1-56</fullName>
    </submittedName>
</protein>
<accession>D8LP89</accession>
<evidence type="ECO:0000313" key="1">
    <source>
        <dbReference type="EMBL" id="CBN80360.1"/>
    </source>
</evidence>
<reference evidence="1 2" key="1">
    <citation type="journal article" date="2010" name="Nature">
        <title>The Ectocarpus genome and the independent evolution of multicellularity in brown algae.</title>
        <authorList>
            <person name="Cock J.M."/>
            <person name="Sterck L."/>
            <person name="Rouze P."/>
            <person name="Scornet D."/>
            <person name="Allen A.E."/>
            <person name="Amoutzias G."/>
            <person name="Anthouard V."/>
            <person name="Artiguenave F."/>
            <person name="Aury J.M."/>
            <person name="Badger J.H."/>
            <person name="Beszteri B."/>
            <person name="Billiau K."/>
            <person name="Bonnet E."/>
            <person name="Bothwell J.H."/>
            <person name="Bowler C."/>
            <person name="Boyen C."/>
            <person name="Brownlee C."/>
            <person name="Carrano C.J."/>
            <person name="Charrier B."/>
            <person name="Cho G.Y."/>
            <person name="Coelho S.M."/>
            <person name="Collen J."/>
            <person name="Corre E."/>
            <person name="Da Silva C."/>
            <person name="Delage L."/>
            <person name="Delaroque N."/>
            <person name="Dittami S.M."/>
            <person name="Doulbeau S."/>
            <person name="Elias M."/>
            <person name="Farnham G."/>
            <person name="Gachon C.M."/>
            <person name="Gschloessl B."/>
            <person name="Heesch S."/>
            <person name="Jabbari K."/>
            <person name="Jubin C."/>
            <person name="Kawai H."/>
            <person name="Kimura K."/>
            <person name="Kloareg B."/>
            <person name="Kupper F.C."/>
            <person name="Lang D."/>
            <person name="Le Bail A."/>
            <person name="Leblanc C."/>
            <person name="Lerouge P."/>
            <person name="Lohr M."/>
            <person name="Lopez P.J."/>
            <person name="Martens C."/>
            <person name="Maumus F."/>
            <person name="Michel G."/>
            <person name="Miranda-Saavedra D."/>
            <person name="Morales J."/>
            <person name="Moreau H."/>
            <person name="Motomura T."/>
            <person name="Nagasato C."/>
            <person name="Napoli C.A."/>
            <person name="Nelson D.R."/>
            <person name="Nyvall-Collen P."/>
            <person name="Peters A.F."/>
            <person name="Pommier C."/>
            <person name="Potin P."/>
            <person name="Poulain J."/>
            <person name="Quesneville H."/>
            <person name="Read B."/>
            <person name="Rensing S.A."/>
            <person name="Ritter A."/>
            <person name="Rousvoal S."/>
            <person name="Samanta M."/>
            <person name="Samson G."/>
            <person name="Schroeder D.C."/>
            <person name="Segurens B."/>
            <person name="Strittmatter M."/>
            <person name="Tonon T."/>
            <person name="Tregear J.W."/>
            <person name="Valentin K."/>
            <person name="von Dassow P."/>
            <person name="Yamagishi T."/>
            <person name="Van de Peer Y."/>
            <person name="Wincker P."/>
        </authorList>
    </citation>
    <scope>NUCLEOTIDE SEQUENCE [LARGE SCALE GENOMIC DNA]</scope>
    <source>
        <strain evidence="2">Ec32 / CCAP1310/4</strain>
    </source>
</reference>
<name>D8LP89_ECTSI</name>
<dbReference type="EMBL" id="FN649741">
    <property type="protein sequence ID" value="CBN80360.1"/>
    <property type="molecule type" value="Genomic_DNA"/>
</dbReference>
<gene>
    <name evidence="1" type="ORF">Esi_0052_0099</name>
</gene>
<dbReference type="EMBL" id="FN648730">
    <property type="protein sequence ID" value="CBN80360.1"/>
    <property type="molecule type" value="Genomic_DNA"/>
</dbReference>
<sequence>MSTDIIDLAQYGNVRGRDVFSRNLFQSVKGDGLTAASLTQSFYGIPSASDTESSLATVKVSEGVADDTIGTYTVCVNDGTALTDILELSNASSKITSSAITLDTPLVQTDGTIEAPKVVQHADAKSAEVEIVGGDGATPLINFNIGDTAAGVPTVLSVSETSADVTGVLNVNGTDILQTITNGNAWEIDGTTVQLKSEYPLVNVNALNAYTTSVALDVNGSIVNRGNDFFMYDSTGLANLSTVSFDNASNSLALRTSLADQGGVSDSMVFQTTSGVNNTYLDRLKFEGGLGDQSATFSNVNVGIGAAPSGTHRFEVSGTSLLTGDATVVGNVDVSGNDLVNVSDITSSNALAEQATIALTSSATDPQIDFVLGDLAGTPTTAMTITESAATVNVATTVTDNLTVTGDFTVNGTTTTVNTTEVRVEDKEIDLAYNATTHTELDQGGFTLGTDVTGIVVPSVLYNLADTRWDSSITMNVPSTNKFTVGGNVTELSSTGLDVNSDDGVIHLGATKQWRIRMENDGTNDHLYFEHDDDGTQTTWQTKMDIMQ</sequence>
<dbReference type="InParanoid" id="D8LP89"/>
<organism evidence="1 2">
    <name type="scientific">Ectocarpus siliculosus</name>
    <name type="common">Brown alga</name>
    <name type="synonym">Conferva siliculosa</name>
    <dbReference type="NCBI Taxonomy" id="2880"/>
    <lineage>
        <taxon>Eukaryota</taxon>
        <taxon>Sar</taxon>
        <taxon>Stramenopiles</taxon>
        <taxon>Ochrophyta</taxon>
        <taxon>PX clade</taxon>
        <taxon>Phaeophyceae</taxon>
        <taxon>Ectocarpales</taxon>
        <taxon>Ectocarpaceae</taxon>
        <taxon>Ectocarpus</taxon>
    </lineage>
</organism>
<proteinExistence type="predicted"/>
<keyword evidence="2" id="KW-1185">Reference proteome</keyword>
<evidence type="ECO:0000313" key="2">
    <source>
        <dbReference type="Proteomes" id="UP000002630"/>
    </source>
</evidence>
<dbReference type="Proteomes" id="UP000002630">
    <property type="component" value="Linkage Group LG16"/>
</dbReference>
<dbReference type="AlphaFoldDB" id="D8LP89"/>